<keyword evidence="1" id="KW-0812">Transmembrane</keyword>
<sequence>MNLPIKLPMLLFIIISFLAGIYYCIAKNRKEGFSSSSGTQQRCPDVLIQKGKSLFLYNSKVAQVPGVNPVEFENLEDYVEFLNWQRSQGIRCPVLYLQHSYDTQGDSVYKVRPSPTDLQGGLPPMIPTAPNPTLLIDATRNDMPYNINSMPAYDQTSFYQGSTTPLDTMNQEEQNLLYSPNPMDDNWGGKDYTQSLVDSGFYAGNEVQINIP</sequence>
<name>A0A6C0B099_9ZZZZ</name>
<keyword evidence="1" id="KW-1133">Transmembrane helix</keyword>
<protein>
    <submittedName>
        <fullName evidence="2">Uncharacterized protein</fullName>
    </submittedName>
</protein>
<dbReference type="EMBL" id="MN739042">
    <property type="protein sequence ID" value="QHS85224.1"/>
    <property type="molecule type" value="Genomic_DNA"/>
</dbReference>
<proteinExistence type="predicted"/>
<keyword evidence="1" id="KW-0472">Membrane</keyword>
<accession>A0A6C0B099</accession>
<evidence type="ECO:0000313" key="2">
    <source>
        <dbReference type="EMBL" id="QHS85224.1"/>
    </source>
</evidence>
<dbReference type="AlphaFoldDB" id="A0A6C0B099"/>
<feature type="transmembrane region" description="Helical" evidence="1">
    <location>
        <begin position="6"/>
        <end position="25"/>
    </location>
</feature>
<organism evidence="2">
    <name type="scientific">viral metagenome</name>
    <dbReference type="NCBI Taxonomy" id="1070528"/>
    <lineage>
        <taxon>unclassified sequences</taxon>
        <taxon>metagenomes</taxon>
        <taxon>organismal metagenomes</taxon>
    </lineage>
</organism>
<evidence type="ECO:0000256" key="1">
    <source>
        <dbReference type="SAM" id="Phobius"/>
    </source>
</evidence>
<reference evidence="2" key="1">
    <citation type="journal article" date="2020" name="Nature">
        <title>Giant virus diversity and host interactions through global metagenomics.</title>
        <authorList>
            <person name="Schulz F."/>
            <person name="Roux S."/>
            <person name="Paez-Espino D."/>
            <person name="Jungbluth S."/>
            <person name="Walsh D.A."/>
            <person name="Denef V.J."/>
            <person name="McMahon K.D."/>
            <person name="Konstantinidis K.T."/>
            <person name="Eloe-Fadrosh E.A."/>
            <person name="Kyrpides N.C."/>
            <person name="Woyke T."/>
        </authorList>
    </citation>
    <scope>NUCLEOTIDE SEQUENCE</scope>
    <source>
        <strain evidence="2">GVMAG-M-3300009182-78</strain>
    </source>
</reference>